<reference evidence="1 2" key="1">
    <citation type="submission" date="2023-07" db="EMBL/GenBank/DDBJ databases">
        <title>Sorghum-associated microbial communities from plants grown in Nebraska, USA.</title>
        <authorList>
            <person name="Schachtman D."/>
        </authorList>
    </citation>
    <scope>NUCLEOTIDE SEQUENCE [LARGE SCALE GENOMIC DNA]</scope>
    <source>
        <strain evidence="1 2">DS1781</strain>
    </source>
</reference>
<proteinExistence type="predicted"/>
<evidence type="ECO:0000313" key="1">
    <source>
        <dbReference type="EMBL" id="MDR6535565.1"/>
    </source>
</evidence>
<gene>
    <name evidence="1" type="ORF">J2739_001325</name>
</gene>
<dbReference type="EMBL" id="JAVDRF010000002">
    <property type="protein sequence ID" value="MDR6535565.1"/>
    <property type="molecule type" value="Genomic_DNA"/>
</dbReference>
<sequence>MPSALELARGDPQLIAAIQRSRRMLGRNALIAAVASAVPVPGIDWAADAALLARLIPRISAQFGLSVTQIEGLAPHQRERIHQAAAAAGALLVGKLVTRELLIKLARHAGIRLTAKQATKYVPIAGQVVSAAIGYAALRALGELHIRDCVLVAQSVKHLLPGAVTEQEVQPLGATGAPRSRFGWARLRAN</sequence>
<dbReference type="RefSeq" id="WP_309899756.1">
    <property type="nucleotide sequence ID" value="NZ_JAVDRF010000002.1"/>
</dbReference>
<evidence type="ECO:0000313" key="2">
    <source>
        <dbReference type="Proteomes" id="UP001184230"/>
    </source>
</evidence>
<dbReference type="Proteomes" id="UP001184230">
    <property type="component" value="Unassembled WGS sequence"/>
</dbReference>
<accession>A0ABU1NAU1</accession>
<organism evidence="1 2">
    <name type="scientific">Variovorax soli</name>
    <dbReference type="NCBI Taxonomy" id="376815"/>
    <lineage>
        <taxon>Bacteria</taxon>
        <taxon>Pseudomonadati</taxon>
        <taxon>Pseudomonadota</taxon>
        <taxon>Betaproteobacteria</taxon>
        <taxon>Burkholderiales</taxon>
        <taxon>Comamonadaceae</taxon>
        <taxon>Variovorax</taxon>
    </lineage>
</organism>
<comment type="caution">
    <text evidence="1">The sequence shown here is derived from an EMBL/GenBank/DDBJ whole genome shotgun (WGS) entry which is preliminary data.</text>
</comment>
<keyword evidence="2" id="KW-1185">Reference proteome</keyword>
<protein>
    <submittedName>
        <fullName evidence="1">Uncharacterized protein (DUF697 family)</fullName>
    </submittedName>
</protein>
<name>A0ABU1NAU1_9BURK</name>